<sequence>MIFDLREPAISRDCYQHGKLHEATRSRGISLVVSGEKKSEALARLVYMIDKKEAAFSAASFFMRLHRVAFHPDDSVDRFNIIIDISYISLPVNPDFRFHDRKLFFWHIVDPDGVDPDVF</sequence>
<dbReference type="Proteomes" id="UP000196877">
    <property type="component" value="Chromosome"/>
</dbReference>
<protein>
    <submittedName>
        <fullName evidence="1">Uncharacterized protein</fullName>
    </submittedName>
</protein>
<gene>
    <name evidence="1" type="ORF">S101395_00919</name>
</gene>
<evidence type="ECO:0000313" key="2">
    <source>
        <dbReference type="Proteomes" id="UP000196877"/>
    </source>
</evidence>
<evidence type="ECO:0000313" key="1">
    <source>
        <dbReference type="EMBL" id="ASB87473.1"/>
    </source>
</evidence>
<dbReference type="EMBL" id="CP021920">
    <property type="protein sequence ID" value="ASB87473.1"/>
    <property type="molecule type" value="Genomic_DNA"/>
</dbReference>
<reference evidence="1 2" key="1">
    <citation type="submission" date="2017-06" db="EMBL/GenBank/DDBJ databases">
        <title>Genome sequence of Bacillus sonorensis strain SRCM101395.</title>
        <authorList>
            <person name="Cho S.H."/>
        </authorList>
    </citation>
    <scope>NUCLEOTIDE SEQUENCE [LARGE SCALE GENOMIC DNA]</scope>
    <source>
        <strain evidence="1 2">SRCM101395</strain>
    </source>
</reference>
<organism evidence="1 2">
    <name type="scientific">Bacillus sonorensis</name>
    <dbReference type="NCBI Taxonomy" id="119858"/>
    <lineage>
        <taxon>Bacteria</taxon>
        <taxon>Bacillati</taxon>
        <taxon>Bacillota</taxon>
        <taxon>Bacilli</taxon>
        <taxon>Bacillales</taxon>
        <taxon>Bacillaceae</taxon>
        <taxon>Bacillus</taxon>
    </lineage>
</organism>
<name>A0ABM6LE91_9BACI</name>
<keyword evidence="2" id="KW-1185">Reference proteome</keyword>
<proteinExistence type="predicted"/>
<accession>A0ABM6LE91</accession>